<name>A0A7G9SLL6_9GAMM</name>
<dbReference type="PROSITE" id="PS51257">
    <property type="entry name" value="PROKAR_LIPOPROTEIN"/>
    <property type="match status" value="1"/>
</dbReference>
<dbReference type="AlphaFoldDB" id="A0A7G9SLL6"/>
<feature type="chain" id="PRO_5028984209" description="PepSY domain-containing protein" evidence="1">
    <location>
        <begin position="21"/>
        <end position="203"/>
    </location>
</feature>
<gene>
    <name evidence="2" type="ORF">H9L16_08240</name>
</gene>
<reference evidence="2 3" key="1">
    <citation type="submission" date="2020-08" db="EMBL/GenBank/DDBJ databases">
        <title>Genome sequence of Thermomonas carbonis KCTC 42013T.</title>
        <authorList>
            <person name="Hyun D.-W."/>
            <person name="Bae J.-W."/>
        </authorList>
    </citation>
    <scope>NUCLEOTIDE SEQUENCE [LARGE SCALE GENOMIC DNA]</scope>
    <source>
        <strain evidence="2 3">KCTC 42013</strain>
    </source>
</reference>
<organism evidence="2 3">
    <name type="scientific">Thermomonas carbonis</name>
    <dbReference type="NCBI Taxonomy" id="1463158"/>
    <lineage>
        <taxon>Bacteria</taxon>
        <taxon>Pseudomonadati</taxon>
        <taxon>Pseudomonadota</taxon>
        <taxon>Gammaproteobacteria</taxon>
        <taxon>Lysobacterales</taxon>
        <taxon>Lysobacteraceae</taxon>
        <taxon>Thermomonas</taxon>
    </lineage>
</organism>
<sequence>MNRFAAASIVALLAALAGCAHPPSRAPLAPADAFLSAIARHCGQAFAGRVIANLPTPTAPDAFEGKSLVMHVRGCENPAQGLRVPFHVGDDHSRTWVLTRTAPGLRLKHDHRHQNGSADAVTMYGGDSVDAGTASRQAFPVDAESVAMFQREGLAASVTNVWAMEIEPGQRFVYELARPGGRLFRVEFDLSKPVPLPPAPWGG</sequence>
<dbReference type="RefSeq" id="WP_187551265.1">
    <property type="nucleotide sequence ID" value="NZ_BMZL01000002.1"/>
</dbReference>
<keyword evidence="1" id="KW-0732">Signal</keyword>
<evidence type="ECO:0000313" key="3">
    <source>
        <dbReference type="Proteomes" id="UP000515804"/>
    </source>
</evidence>
<proteinExistence type="predicted"/>
<evidence type="ECO:0008006" key="4">
    <source>
        <dbReference type="Google" id="ProtNLM"/>
    </source>
</evidence>
<keyword evidence="3" id="KW-1185">Reference proteome</keyword>
<protein>
    <recommendedName>
        <fullName evidence="4">PepSY domain-containing protein</fullName>
    </recommendedName>
</protein>
<accession>A0A7G9SLL6</accession>
<dbReference type="EMBL" id="CP060719">
    <property type="protein sequence ID" value="QNN68741.1"/>
    <property type="molecule type" value="Genomic_DNA"/>
</dbReference>
<feature type="signal peptide" evidence="1">
    <location>
        <begin position="1"/>
        <end position="20"/>
    </location>
</feature>
<evidence type="ECO:0000313" key="2">
    <source>
        <dbReference type="EMBL" id="QNN68741.1"/>
    </source>
</evidence>
<dbReference type="Proteomes" id="UP000515804">
    <property type="component" value="Chromosome"/>
</dbReference>
<evidence type="ECO:0000256" key="1">
    <source>
        <dbReference type="SAM" id="SignalP"/>
    </source>
</evidence>
<dbReference type="KEGG" id="tcn:H9L16_08240"/>